<organism evidence="2 3">
    <name type="scientific">Pleurodeles waltl</name>
    <name type="common">Iberian ribbed newt</name>
    <dbReference type="NCBI Taxonomy" id="8319"/>
    <lineage>
        <taxon>Eukaryota</taxon>
        <taxon>Metazoa</taxon>
        <taxon>Chordata</taxon>
        <taxon>Craniata</taxon>
        <taxon>Vertebrata</taxon>
        <taxon>Euteleostomi</taxon>
        <taxon>Amphibia</taxon>
        <taxon>Batrachia</taxon>
        <taxon>Caudata</taxon>
        <taxon>Salamandroidea</taxon>
        <taxon>Salamandridae</taxon>
        <taxon>Pleurodelinae</taxon>
        <taxon>Pleurodeles</taxon>
    </lineage>
</organism>
<protein>
    <submittedName>
        <fullName evidence="2">Uncharacterized protein</fullName>
    </submittedName>
</protein>
<keyword evidence="3" id="KW-1185">Reference proteome</keyword>
<name>A0AAV7UBK2_PLEWA</name>
<comment type="caution">
    <text evidence="2">The sequence shown here is derived from an EMBL/GenBank/DDBJ whole genome shotgun (WGS) entry which is preliminary data.</text>
</comment>
<dbReference type="EMBL" id="JANPWB010000005">
    <property type="protein sequence ID" value="KAJ1185901.1"/>
    <property type="molecule type" value="Genomic_DNA"/>
</dbReference>
<dbReference type="Proteomes" id="UP001066276">
    <property type="component" value="Chromosome 3_1"/>
</dbReference>
<gene>
    <name evidence="2" type="ORF">NDU88_002687</name>
</gene>
<feature type="region of interest" description="Disordered" evidence="1">
    <location>
        <begin position="38"/>
        <end position="64"/>
    </location>
</feature>
<proteinExistence type="predicted"/>
<sequence>MRIARWTCKALHHDNSNIPQKQDHDISGWLLPTKCQPLPPRSTKKKAYIHTSTGSPPRIWNSPTRGLVKPIEERFQEGGVSQGPIAVV</sequence>
<evidence type="ECO:0000256" key="1">
    <source>
        <dbReference type="SAM" id="MobiDB-lite"/>
    </source>
</evidence>
<accession>A0AAV7UBK2</accession>
<reference evidence="2" key="1">
    <citation type="journal article" date="2022" name="bioRxiv">
        <title>Sequencing and chromosome-scale assembly of the giantPleurodeles waltlgenome.</title>
        <authorList>
            <person name="Brown T."/>
            <person name="Elewa A."/>
            <person name="Iarovenko S."/>
            <person name="Subramanian E."/>
            <person name="Araus A.J."/>
            <person name="Petzold A."/>
            <person name="Susuki M."/>
            <person name="Suzuki K.-i.T."/>
            <person name="Hayashi T."/>
            <person name="Toyoda A."/>
            <person name="Oliveira C."/>
            <person name="Osipova E."/>
            <person name="Leigh N.D."/>
            <person name="Simon A."/>
            <person name="Yun M.H."/>
        </authorList>
    </citation>
    <scope>NUCLEOTIDE SEQUENCE</scope>
    <source>
        <strain evidence="2">20211129_DDA</strain>
        <tissue evidence="2">Liver</tissue>
    </source>
</reference>
<evidence type="ECO:0000313" key="2">
    <source>
        <dbReference type="EMBL" id="KAJ1185901.1"/>
    </source>
</evidence>
<evidence type="ECO:0000313" key="3">
    <source>
        <dbReference type="Proteomes" id="UP001066276"/>
    </source>
</evidence>
<dbReference type="AlphaFoldDB" id="A0AAV7UBK2"/>